<evidence type="ECO:0000313" key="9">
    <source>
        <dbReference type="Proteomes" id="UP000694568"/>
    </source>
</evidence>
<dbReference type="FunFam" id="1.10.10.10:FF:000017">
    <property type="entry name" value="transcription factor RFX3 isoform X1"/>
    <property type="match status" value="1"/>
</dbReference>
<dbReference type="InterPro" id="IPR036388">
    <property type="entry name" value="WH-like_DNA-bd_sf"/>
</dbReference>
<dbReference type="Pfam" id="PF02257">
    <property type="entry name" value="RFX_DNA_binding"/>
    <property type="match status" value="1"/>
</dbReference>
<reference evidence="8" key="2">
    <citation type="submission" date="2025-09" db="UniProtKB">
        <authorList>
            <consortium name="Ensembl"/>
        </authorList>
    </citation>
    <scope>IDENTIFICATION</scope>
</reference>
<evidence type="ECO:0000256" key="2">
    <source>
        <dbReference type="ARBA" id="ARBA00023015"/>
    </source>
</evidence>
<dbReference type="InterPro" id="IPR057321">
    <property type="entry name" value="RFX1-4/6/8-like_BCD"/>
</dbReference>
<dbReference type="GO" id="GO:0005634">
    <property type="term" value="C:nucleus"/>
    <property type="evidence" value="ECO:0007669"/>
    <property type="project" value="UniProtKB-SubCell"/>
</dbReference>
<dbReference type="InterPro" id="IPR036390">
    <property type="entry name" value="WH_DNA-bd_sf"/>
</dbReference>
<dbReference type="GO" id="GO:0000978">
    <property type="term" value="F:RNA polymerase II cis-regulatory region sequence-specific DNA binding"/>
    <property type="evidence" value="ECO:0007669"/>
    <property type="project" value="TreeGrafter"/>
</dbReference>
<organism evidence="8 9">
    <name type="scientific">Sander lucioperca</name>
    <name type="common">Pike-perch</name>
    <name type="synonym">Perca lucioperca</name>
    <dbReference type="NCBI Taxonomy" id="283035"/>
    <lineage>
        <taxon>Eukaryota</taxon>
        <taxon>Metazoa</taxon>
        <taxon>Chordata</taxon>
        <taxon>Craniata</taxon>
        <taxon>Vertebrata</taxon>
        <taxon>Euteleostomi</taxon>
        <taxon>Actinopterygii</taxon>
        <taxon>Neopterygii</taxon>
        <taxon>Teleostei</taxon>
        <taxon>Neoteleostei</taxon>
        <taxon>Acanthomorphata</taxon>
        <taxon>Eupercaria</taxon>
        <taxon>Perciformes</taxon>
        <taxon>Percoidei</taxon>
        <taxon>Percidae</taxon>
        <taxon>Luciopercinae</taxon>
        <taxon>Sander</taxon>
    </lineage>
</organism>
<evidence type="ECO:0000256" key="4">
    <source>
        <dbReference type="ARBA" id="ARBA00023163"/>
    </source>
</evidence>
<dbReference type="Ensembl" id="ENSSLUT00000023054.1">
    <property type="protein sequence ID" value="ENSSLUP00000022313.1"/>
    <property type="gene ID" value="ENSSLUG00000010141.1"/>
</dbReference>
<evidence type="ECO:0000259" key="7">
    <source>
        <dbReference type="PROSITE" id="PS51526"/>
    </source>
</evidence>
<keyword evidence="2" id="KW-0805">Transcription regulation</keyword>
<dbReference type="InterPro" id="IPR007668">
    <property type="entry name" value="RFX1_trans_act"/>
</dbReference>
<keyword evidence="9" id="KW-1185">Reference proteome</keyword>
<dbReference type="PROSITE" id="PS51526">
    <property type="entry name" value="RFX_DBD"/>
    <property type="match status" value="1"/>
</dbReference>
<dbReference type="GO" id="GO:0000981">
    <property type="term" value="F:DNA-binding transcription factor activity, RNA polymerase II-specific"/>
    <property type="evidence" value="ECO:0007669"/>
    <property type="project" value="TreeGrafter"/>
</dbReference>
<dbReference type="Gene3D" id="1.10.10.10">
    <property type="entry name" value="Winged helix-like DNA-binding domain superfamily/Winged helix DNA-binding domain"/>
    <property type="match status" value="1"/>
</dbReference>
<evidence type="ECO:0000256" key="6">
    <source>
        <dbReference type="SAM" id="MobiDB-lite"/>
    </source>
</evidence>
<sequence length="866" mass="94119">MATSGYVGEIQPAAQPQGAGVSVTPGQPDASSTPATAPQFLAEIQTAVATPTVVTSTGQTTPTDQVTTITTPKPADGSLAQSTAQTQAPQTQYVTAEIQGSPTQSGNAQSTPQYIVVTVTEGSLHSSDSVSDSSPPPAVVQTGVPTQVVQQVQTAQQRSVVQATSQIAKTEPGTQLSVTSLQPVHISQEQLTPVPVQHVYANQVQYVEGGETNYTTSTIRSSAFPYTDTPLYTQTTAAQYYEGQPTSGSSTPGTPLTVSVTAGTTGGATVVTTGGTTNGAGEGAGTNGGATGSYVIQGGYMLGSSGGAAGNSQNYSHTARASPATVQWLLDNYETAEGVSLPRSTLYCHYLLHCQEQKLEPVNAASFGKLIRSVFMGLRTRRLGTRGNSKYHYYGLRIKAGSSLLRLMEDQQHLAMRQQPFSQKQRLKPVHKVEGMTNGTAAAAGAGQQQGSGQVDISTQVQQYQQFLDASRALPEFPDIDLQGKSLPEGIEVEHIKSFQLLYREHCEAILDVMVNLQFTLVETLWKTFWRFSQSQAGDATLAVHDESEKRLPKSCLVLLCKYDPVLRWSRDCDNSLYQGLVEILIPDVLRPIPSALTQAIRNFAKSLESWLTNAMMNIPEEMVRIKVTSANAFAQTLRRYTSLNHLAQAARAVLQNTAQINQMLSDLNRVDFANVQEQASWVCRCEDRVVQRLEQDFKLTLQQQNSLEQWAAWLDGVVSQVLKPYQQSPAFPKAAKLFLLKWSFYSSMVIRDLTLRSAASFGSFHLIRLLYDEYMYYLIEHRVAQAKGETPIAVMGEFASLGRGLNQLDPDKEEEEEEEEESDEEGQELSLPSDGAVLGDESLEPPAKLARMDQRVLFTTGSADN</sequence>
<dbReference type="SUPFAM" id="SSF46785">
    <property type="entry name" value="Winged helix' DNA-binding domain"/>
    <property type="match status" value="1"/>
</dbReference>
<dbReference type="InterPro" id="IPR039779">
    <property type="entry name" value="RFX-like"/>
</dbReference>
<keyword evidence="3" id="KW-0238">DNA-binding</keyword>
<evidence type="ECO:0000256" key="3">
    <source>
        <dbReference type="ARBA" id="ARBA00023125"/>
    </source>
</evidence>
<protein>
    <submittedName>
        <fullName evidence="8">Regulatory factor X, 1a (influences HLA class II expression)</fullName>
    </submittedName>
</protein>
<dbReference type="GeneTree" id="ENSGT01050000244879"/>
<feature type="compositionally biased region" description="Acidic residues" evidence="6">
    <location>
        <begin position="812"/>
        <end position="828"/>
    </location>
</feature>
<dbReference type="Proteomes" id="UP000694568">
    <property type="component" value="Unplaced"/>
</dbReference>
<name>A0A8C9Y8V4_SANLU</name>
<comment type="subcellular location">
    <subcellularLocation>
        <location evidence="1">Nucleus</location>
    </subcellularLocation>
</comment>
<feature type="domain" description="RFX-type winged-helix" evidence="7">
    <location>
        <begin position="325"/>
        <end position="400"/>
    </location>
</feature>
<evidence type="ECO:0000313" key="8">
    <source>
        <dbReference type="Ensembl" id="ENSSLUP00000022313.1"/>
    </source>
</evidence>
<keyword evidence="4" id="KW-0804">Transcription</keyword>
<evidence type="ECO:0000256" key="1">
    <source>
        <dbReference type="ARBA" id="ARBA00004123"/>
    </source>
</evidence>
<feature type="region of interest" description="Disordered" evidence="6">
    <location>
        <begin position="805"/>
        <end position="852"/>
    </location>
</feature>
<reference evidence="8" key="1">
    <citation type="submission" date="2025-08" db="UniProtKB">
        <authorList>
            <consortium name="Ensembl"/>
        </authorList>
    </citation>
    <scope>IDENTIFICATION</scope>
</reference>
<dbReference type="AlphaFoldDB" id="A0A8C9Y8V4"/>
<dbReference type="InterPro" id="IPR003150">
    <property type="entry name" value="DNA-bd_RFX"/>
</dbReference>
<feature type="region of interest" description="Disordered" evidence="6">
    <location>
        <begin position="1"/>
        <end position="36"/>
    </location>
</feature>
<proteinExistence type="predicted"/>
<dbReference type="Pfam" id="PF04589">
    <property type="entry name" value="RFX1_trans_act"/>
    <property type="match status" value="1"/>
</dbReference>
<dbReference type="PANTHER" id="PTHR12619:SF23">
    <property type="entry name" value="MHC CLASS II REGULATORY FACTOR RFX1"/>
    <property type="match status" value="1"/>
</dbReference>
<keyword evidence="5" id="KW-0539">Nucleus</keyword>
<gene>
    <name evidence="8" type="primary">rfx1a</name>
</gene>
<dbReference type="Pfam" id="PF25340">
    <property type="entry name" value="BCD_RFX"/>
    <property type="match status" value="1"/>
</dbReference>
<evidence type="ECO:0000256" key="5">
    <source>
        <dbReference type="ARBA" id="ARBA00023242"/>
    </source>
</evidence>
<dbReference type="PANTHER" id="PTHR12619">
    <property type="entry name" value="RFX TRANSCRIPTION FACTOR FAMILY"/>
    <property type="match status" value="1"/>
</dbReference>
<accession>A0A8C9Y8V4</accession>